<proteinExistence type="predicted"/>
<feature type="non-terminal residue" evidence="1">
    <location>
        <position position="86"/>
    </location>
</feature>
<dbReference type="AlphaFoldDB" id="A0A0D6LBI0"/>
<organism evidence="1 2">
    <name type="scientific">Ancylostoma ceylanicum</name>
    <dbReference type="NCBI Taxonomy" id="53326"/>
    <lineage>
        <taxon>Eukaryota</taxon>
        <taxon>Metazoa</taxon>
        <taxon>Ecdysozoa</taxon>
        <taxon>Nematoda</taxon>
        <taxon>Chromadorea</taxon>
        <taxon>Rhabditida</taxon>
        <taxon>Rhabditina</taxon>
        <taxon>Rhabditomorpha</taxon>
        <taxon>Strongyloidea</taxon>
        <taxon>Ancylostomatidae</taxon>
        <taxon>Ancylostomatinae</taxon>
        <taxon>Ancylostoma</taxon>
    </lineage>
</organism>
<evidence type="ECO:0000313" key="1">
    <source>
        <dbReference type="EMBL" id="EPB65157.1"/>
    </source>
</evidence>
<protein>
    <submittedName>
        <fullName evidence="1">Uncharacterized protein</fullName>
    </submittedName>
</protein>
<sequence length="86" mass="9538">MTADNPHMHMQMYLQQYKEMLRFGRPLQSIRGLATAAATAAPAAAKRPARVGPNIVLVDAVRTPFVMSGTVFKDLWAVDLQREALK</sequence>
<accession>A0A0D6LBI0</accession>
<dbReference type="EMBL" id="KE130799">
    <property type="protein sequence ID" value="EPB65157.1"/>
    <property type="molecule type" value="Genomic_DNA"/>
</dbReference>
<dbReference type="Proteomes" id="UP000054495">
    <property type="component" value="Unassembled WGS sequence"/>
</dbReference>
<gene>
    <name evidence="1" type="ORF">ANCCEY_15780</name>
</gene>
<evidence type="ECO:0000313" key="2">
    <source>
        <dbReference type="Proteomes" id="UP000054495"/>
    </source>
</evidence>
<reference evidence="1 2" key="1">
    <citation type="submission" date="2013-05" db="EMBL/GenBank/DDBJ databases">
        <title>Draft genome of the parasitic nematode Anyclostoma ceylanicum.</title>
        <authorList>
            <person name="Mitreva M."/>
        </authorList>
    </citation>
    <scope>NUCLEOTIDE SEQUENCE [LARGE SCALE GENOMIC DNA]</scope>
</reference>
<keyword evidence="2" id="KW-1185">Reference proteome</keyword>
<name>A0A0D6LBI0_9BILA</name>